<evidence type="ECO:0000256" key="2">
    <source>
        <dbReference type="SAM" id="Phobius"/>
    </source>
</evidence>
<organism evidence="3 4">
    <name type="scientific">Sphingorhabdus lutea</name>
    <dbReference type="NCBI Taxonomy" id="1913578"/>
    <lineage>
        <taxon>Bacteria</taxon>
        <taxon>Pseudomonadati</taxon>
        <taxon>Pseudomonadota</taxon>
        <taxon>Alphaproteobacteria</taxon>
        <taxon>Sphingomonadales</taxon>
        <taxon>Sphingomonadaceae</taxon>
        <taxon>Sphingorhabdus</taxon>
    </lineage>
</organism>
<accession>A0A1L3JA66</accession>
<keyword evidence="2" id="KW-0812">Transmembrane</keyword>
<feature type="transmembrane region" description="Helical" evidence="2">
    <location>
        <begin position="29"/>
        <end position="55"/>
    </location>
</feature>
<sequence>MFLTLKTIFRAFGSHHMGKRHERQGQRKLSLFFYFGPLCGLILGISLCAMPAYAYKGQKKGNVGSDAVDAATQPLNDLNLRNKEIPLILLSIGDQPYSAEGLDDCASLYDQIALLDNVLGPDADADSKKTGTINKALKVGGNVLGGFIPFRGVVRQISGANAHRAKMEDAVYAGVTRRSFLKGVAYAKNCATKEEMILQSAHDVLGMDGSAQDEDIDPFIPDNRDLTSYNQPVEDDEQSGENDNQNNDNDYGPEKGVVEIDLPSSNEPKAP</sequence>
<evidence type="ECO:0000313" key="3">
    <source>
        <dbReference type="EMBL" id="APG62026.1"/>
    </source>
</evidence>
<keyword evidence="4" id="KW-1185">Reference proteome</keyword>
<dbReference type="STRING" id="1913578.LPB140_03455"/>
<dbReference type="KEGG" id="sphl:LPB140_03455"/>
<protein>
    <submittedName>
        <fullName evidence="3">Uncharacterized protein</fullName>
    </submittedName>
</protein>
<dbReference type="EMBL" id="CP018154">
    <property type="protein sequence ID" value="APG62026.1"/>
    <property type="molecule type" value="Genomic_DNA"/>
</dbReference>
<evidence type="ECO:0000256" key="1">
    <source>
        <dbReference type="SAM" id="MobiDB-lite"/>
    </source>
</evidence>
<dbReference type="AlphaFoldDB" id="A0A1L3JA66"/>
<gene>
    <name evidence="3" type="ORF">LPB140_03455</name>
</gene>
<feature type="region of interest" description="Disordered" evidence="1">
    <location>
        <begin position="208"/>
        <end position="271"/>
    </location>
</feature>
<name>A0A1L3JA66_9SPHN</name>
<dbReference type="Proteomes" id="UP000242561">
    <property type="component" value="Chromosome"/>
</dbReference>
<keyword evidence="2" id="KW-1133">Transmembrane helix</keyword>
<evidence type="ECO:0000313" key="4">
    <source>
        <dbReference type="Proteomes" id="UP000242561"/>
    </source>
</evidence>
<keyword evidence="2" id="KW-0472">Membrane</keyword>
<reference evidence="3 4" key="1">
    <citation type="submission" date="2016-11" db="EMBL/GenBank/DDBJ databases">
        <title>Sphingorhabdus sp. LPB0140, isolated from marine environment.</title>
        <authorList>
            <person name="Kim E."/>
            <person name="Yi H."/>
        </authorList>
    </citation>
    <scope>NUCLEOTIDE SEQUENCE [LARGE SCALE GENOMIC DNA]</scope>
    <source>
        <strain evidence="3 4">LPB0140</strain>
    </source>
</reference>
<proteinExistence type="predicted"/>